<keyword evidence="1" id="KW-1133">Transmembrane helix</keyword>
<gene>
    <name evidence="2" type="ORF">AMSG_07092</name>
</gene>
<feature type="transmembrane region" description="Helical" evidence="1">
    <location>
        <begin position="30"/>
        <end position="53"/>
    </location>
</feature>
<keyword evidence="1" id="KW-0812">Transmembrane</keyword>
<keyword evidence="3" id="KW-1185">Reference proteome</keyword>
<keyword evidence="1" id="KW-0472">Membrane</keyword>
<evidence type="ECO:0000313" key="3">
    <source>
        <dbReference type="Proteomes" id="UP000054408"/>
    </source>
</evidence>
<proteinExistence type="predicted"/>
<name>A0A0L0DFM9_THETB</name>
<dbReference type="GeneID" id="25566100"/>
<dbReference type="AlphaFoldDB" id="A0A0L0DFM9"/>
<organism evidence="2 3">
    <name type="scientific">Thecamonas trahens ATCC 50062</name>
    <dbReference type="NCBI Taxonomy" id="461836"/>
    <lineage>
        <taxon>Eukaryota</taxon>
        <taxon>Apusozoa</taxon>
        <taxon>Apusomonadida</taxon>
        <taxon>Apusomonadidae</taxon>
        <taxon>Thecamonas</taxon>
    </lineage>
</organism>
<reference evidence="2 3" key="1">
    <citation type="submission" date="2010-05" db="EMBL/GenBank/DDBJ databases">
        <title>The Genome Sequence of Thecamonas trahens ATCC 50062.</title>
        <authorList>
            <consortium name="The Broad Institute Genome Sequencing Platform"/>
            <person name="Russ C."/>
            <person name="Cuomo C."/>
            <person name="Shea T."/>
            <person name="Young S.K."/>
            <person name="Zeng Q."/>
            <person name="Koehrsen M."/>
            <person name="Haas B."/>
            <person name="Borodovsky M."/>
            <person name="Guigo R."/>
            <person name="Alvarado L."/>
            <person name="Berlin A."/>
            <person name="Bochicchio J."/>
            <person name="Borenstein D."/>
            <person name="Chapman S."/>
            <person name="Chen Z."/>
            <person name="Freedman E."/>
            <person name="Gellesch M."/>
            <person name="Goldberg J."/>
            <person name="Griggs A."/>
            <person name="Gujja S."/>
            <person name="Heilman E."/>
            <person name="Heiman D."/>
            <person name="Hepburn T."/>
            <person name="Howarth C."/>
            <person name="Jen D."/>
            <person name="Larson L."/>
            <person name="Mehta T."/>
            <person name="Park D."/>
            <person name="Pearson M."/>
            <person name="Roberts A."/>
            <person name="Saif S."/>
            <person name="Shenoy N."/>
            <person name="Sisk P."/>
            <person name="Stolte C."/>
            <person name="Sykes S."/>
            <person name="Thomson T."/>
            <person name="Walk T."/>
            <person name="White J."/>
            <person name="Yandava C."/>
            <person name="Burger G."/>
            <person name="Gray M.W."/>
            <person name="Holland P.W.H."/>
            <person name="King N."/>
            <person name="Lang F.B.F."/>
            <person name="Roger A.J."/>
            <person name="Ruiz-Trillo I."/>
            <person name="Lander E."/>
            <person name="Nusbaum C."/>
        </authorList>
    </citation>
    <scope>NUCLEOTIDE SEQUENCE [LARGE SCALE GENOMIC DNA]</scope>
    <source>
        <strain evidence="2 3">ATCC 50062</strain>
    </source>
</reference>
<sequence length="115" mass="11887">MESPTQATVTLFACLRAAPAGRPLTLDGMTAIVHVAVTTGVLSSITLVLAAGADRWRVDASGKPPNTIIEDAARADGNQAPAFLLRLVSALSGSHPRLPALGLQLEPRRACAHAL</sequence>
<evidence type="ECO:0000256" key="1">
    <source>
        <dbReference type="SAM" id="Phobius"/>
    </source>
</evidence>
<protein>
    <submittedName>
        <fullName evidence="2">Uncharacterized protein</fullName>
    </submittedName>
</protein>
<dbReference type="Proteomes" id="UP000054408">
    <property type="component" value="Unassembled WGS sequence"/>
</dbReference>
<dbReference type="RefSeq" id="XP_013756550.1">
    <property type="nucleotide sequence ID" value="XM_013901096.1"/>
</dbReference>
<evidence type="ECO:0000313" key="2">
    <source>
        <dbReference type="EMBL" id="KNC51099.1"/>
    </source>
</evidence>
<dbReference type="EMBL" id="GL349464">
    <property type="protein sequence ID" value="KNC51099.1"/>
    <property type="molecule type" value="Genomic_DNA"/>
</dbReference>
<accession>A0A0L0DFM9</accession>